<sequence length="62" mass="7431">MANYVGSTGDTYEQQRTYVEFCRLQLPTGWFRLNRGLTWQANFRFLKGPTEWIDNFSYTELL</sequence>
<gene>
    <name evidence="1" type="ORF">Poly30_13580</name>
</gene>
<dbReference type="AlphaFoldDB" id="A0A518EP44"/>
<reference evidence="1 2" key="1">
    <citation type="submission" date="2019-02" db="EMBL/GenBank/DDBJ databases">
        <title>Deep-cultivation of Planctomycetes and their phenomic and genomic characterization uncovers novel biology.</title>
        <authorList>
            <person name="Wiegand S."/>
            <person name="Jogler M."/>
            <person name="Boedeker C."/>
            <person name="Pinto D."/>
            <person name="Vollmers J."/>
            <person name="Rivas-Marin E."/>
            <person name="Kohn T."/>
            <person name="Peeters S.H."/>
            <person name="Heuer A."/>
            <person name="Rast P."/>
            <person name="Oberbeckmann S."/>
            <person name="Bunk B."/>
            <person name="Jeske O."/>
            <person name="Meyerdierks A."/>
            <person name="Storesund J.E."/>
            <person name="Kallscheuer N."/>
            <person name="Luecker S."/>
            <person name="Lage O.M."/>
            <person name="Pohl T."/>
            <person name="Merkel B.J."/>
            <person name="Hornburger P."/>
            <person name="Mueller R.-W."/>
            <person name="Bruemmer F."/>
            <person name="Labrenz M."/>
            <person name="Spormann A.M."/>
            <person name="Op den Camp H."/>
            <person name="Overmann J."/>
            <person name="Amann R."/>
            <person name="Jetten M.S.M."/>
            <person name="Mascher T."/>
            <person name="Medema M.H."/>
            <person name="Devos D.P."/>
            <person name="Kaster A.-K."/>
            <person name="Ovreas L."/>
            <person name="Rohde M."/>
            <person name="Galperin M.Y."/>
            <person name="Jogler C."/>
        </authorList>
    </citation>
    <scope>NUCLEOTIDE SEQUENCE [LARGE SCALE GENOMIC DNA]</scope>
    <source>
        <strain evidence="1 2">Poly30</strain>
    </source>
</reference>
<accession>A0A518EP44</accession>
<name>A0A518EP44_9BACT</name>
<keyword evidence="2" id="KW-1185">Reference proteome</keyword>
<organism evidence="1 2">
    <name type="scientific">Saltatorellus ferox</name>
    <dbReference type="NCBI Taxonomy" id="2528018"/>
    <lineage>
        <taxon>Bacteria</taxon>
        <taxon>Pseudomonadati</taxon>
        <taxon>Planctomycetota</taxon>
        <taxon>Planctomycetia</taxon>
        <taxon>Planctomycetia incertae sedis</taxon>
        <taxon>Saltatorellus</taxon>
    </lineage>
</organism>
<evidence type="ECO:0000313" key="1">
    <source>
        <dbReference type="EMBL" id="QDV05855.1"/>
    </source>
</evidence>
<protein>
    <submittedName>
        <fullName evidence="1">Uncharacterized protein</fullName>
    </submittedName>
</protein>
<proteinExistence type="predicted"/>
<dbReference type="EMBL" id="CP036434">
    <property type="protein sequence ID" value="QDV05855.1"/>
    <property type="molecule type" value="Genomic_DNA"/>
</dbReference>
<dbReference type="Proteomes" id="UP000320390">
    <property type="component" value="Chromosome"/>
</dbReference>
<evidence type="ECO:0000313" key="2">
    <source>
        <dbReference type="Proteomes" id="UP000320390"/>
    </source>
</evidence>